<protein>
    <submittedName>
        <fullName evidence="2">(Atlantic silverside) hypothetical protein</fullName>
    </submittedName>
</protein>
<feature type="region of interest" description="Disordered" evidence="1">
    <location>
        <begin position="33"/>
        <end position="65"/>
    </location>
</feature>
<accession>A0A8S4B4F6</accession>
<dbReference type="AlphaFoldDB" id="A0A8S4B4F6"/>
<feature type="compositionally biased region" description="Basic and acidic residues" evidence="1">
    <location>
        <begin position="45"/>
        <end position="65"/>
    </location>
</feature>
<evidence type="ECO:0000313" key="2">
    <source>
        <dbReference type="EMBL" id="CAG5929065.1"/>
    </source>
</evidence>
<sequence length="65" mass="7451">MFYKILHGFKEQVSRQEEGERETHPSVYCTALIWGREGDAPPDGRPPRPREGGREGGRDRETPLD</sequence>
<proteinExistence type="predicted"/>
<gene>
    <name evidence="2" type="ORF">MMEN_LOCUS12700</name>
</gene>
<reference evidence="2" key="1">
    <citation type="submission" date="2021-05" db="EMBL/GenBank/DDBJ databases">
        <authorList>
            <person name="Tigano A."/>
        </authorList>
    </citation>
    <scope>NUCLEOTIDE SEQUENCE</scope>
</reference>
<name>A0A8S4B4F6_9TELE</name>
<evidence type="ECO:0000256" key="1">
    <source>
        <dbReference type="SAM" id="MobiDB-lite"/>
    </source>
</evidence>
<organism evidence="2 3">
    <name type="scientific">Menidia menidia</name>
    <name type="common">Atlantic silverside</name>
    <dbReference type="NCBI Taxonomy" id="238744"/>
    <lineage>
        <taxon>Eukaryota</taxon>
        <taxon>Metazoa</taxon>
        <taxon>Chordata</taxon>
        <taxon>Craniata</taxon>
        <taxon>Vertebrata</taxon>
        <taxon>Euteleostomi</taxon>
        <taxon>Actinopterygii</taxon>
        <taxon>Neopterygii</taxon>
        <taxon>Teleostei</taxon>
        <taxon>Neoteleostei</taxon>
        <taxon>Acanthomorphata</taxon>
        <taxon>Ovalentaria</taxon>
        <taxon>Atherinomorphae</taxon>
        <taxon>Atheriniformes</taxon>
        <taxon>Atherinopsidae</taxon>
        <taxon>Menidiinae</taxon>
        <taxon>Menidia</taxon>
    </lineage>
</organism>
<evidence type="ECO:0000313" key="3">
    <source>
        <dbReference type="Proteomes" id="UP000677803"/>
    </source>
</evidence>
<dbReference type="Proteomes" id="UP000677803">
    <property type="component" value="Unassembled WGS sequence"/>
</dbReference>
<dbReference type="EMBL" id="CAJRST010013335">
    <property type="protein sequence ID" value="CAG5929065.1"/>
    <property type="molecule type" value="Genomic_DNA"/>
</dbReference>
<comment type="caution">
    <text evidence="2">The sequence shown here is derived from an EMBL/GenBank/DDBJ whole genome shotgun (WGS) entry which is preliminary data.</text>
</comment>
<keyword evidence="3" id="KW-1185">Reference proteome</keyword>